<comment type="caution">
    <text evidence="1">The sequence shown here is derived from an EMBL/GenBank/DDBJ whole genome shotgun (WGS) entry which is preliminary data.</text>
</comment>
<organism evidence="1 2">
    <name type="scientific">Agarivorans gilvus</name>
    <dbReference type="NCBI Taxonomy" id="680279"/>
    <lineage>
        <taxon>Bacteria</taxon>
        <taxon>Pseudomonadati</taxon>
        <taxon>Pseudomonadota</taxon>
        <taxon>Gammaproteobacteria</taxon>
        <taxon>Alteromonadales</taxon>
        <taxon>Alteromonadaceae</taxon>
        <taxon>Agarivorans</taxon>
    </lineage>
</organism>
<proteinExistence type="predicted"/>
<keyword evidence="1" id="KW-0251">Elongation factor</keyword>
<dbReference type="GO" id="GO:0003746">
    <property type="term" value="F:translation elongation factor activity"/>
    <property type="evidence" value="ECO:0007669"/>
    <property type="project" value="UniProtKB-KW"/>
</dbReference>
<protein>
    <submittedName>
        <fullName evidence="1">Elongation factor P hydroxylase</fullName>
    </submittedName>
</protein>
<keyword evidence="1" id="KW-0648">Protein biosynthesis</keyword>
<name>A0ABQ1I581_9ALTE</name>
<dbReference type="InterPro" id="IPR007411">
    <property type="entry name" value="EpmC"/>
</dbReference>
<evidence type="ECO:0000313" key="2">
    <source>
        <dbReference type="Proteomes" id="UP000651977"/>
    </source>
</evidence>
<reference evidence="2" key="1">
    <citation type="journal article" date="2019" name="Int. J. Syst. Evol. Microbiol.">
        <title>The Global Catalogue of Microorganisms (GCM) 10K type strain sequencing project: providing services to taxonomists for standard genome sequencing and annotation.</title>
        <authorList>
            <consortium name="The Broad Institute Genomics Platform"/>
            <consortium name="The Broad Institute Genome Sequencing Center for Infectious Disease"/>
            <person name="Wu L."/>
            <person name="Ma J."/>
        </authorList>
    </citation>
    <scope>NUCLEOTIDE SEQUENCE [LARGE SCALE GENOMIC DNA]</scope>
    <source>
        <strain evidence="2">CGMCC 1.10131</strain>
    </source>
</reference>
<sequence>MLDDIEQLIGLFNRSFADYDTVLIAGDDEPLYLPKGPGRAQHQIIFAHGFFASALHEIAHWCIAGEQRRLLEDYGYWYYGDGRNQQQQAAFEQVEVKPQALEYAFCLAAGRPFQVSVDNLSGFQSDRHAFRDAVEQQYQAYLKQGFPLRAQRVIDLLTTARQAQLLGSL</sequence>
<gene>
    <name evidence="1" type="primary">yfcM</name>
    <name evidence="1" type="ORF">GCM10007414_24390</name>
</gene>
<dbReference type="RefSeq" id="WP_055732044.1">
    <property type="nucleotide sequence ID" value="NZ_BMDY01000014.1"/>
</dbReference>
<keyword evidence="2" id="KW-1185">Reference proteome</keyword>
<evidence type="ECO:0000313" key="1">
    <source>
        <dbReference type="EMBL" id="GGB10150.1"/>
    </source>
</evidence>
<dbReference type="Pfam" id="PF04315">
    <property type="entry name" value="EpmC"/>
    <property type="match status" value="1"/>
</dbReference>
<accession>A0ABQ1I581</accession>
<dbReference type="Proteomes" id="UP000651977">
    <property type="component" value="Unassembled WGS sequence"/>
</dbReference>
<dbReference type="EMBL" id="BMDY01000014">
    <property type="protein sequence ID" value="GGB10150.1"/>
    <property type="molecule type" value="Genomic_DNA"/>
</dbReference>